<evidence type="ECO:0000256" key="6">
    <source>
        <dbReference type="ARBA" id="ARBA00022741"/>
    </source>
</evidence>
<keyword evidence="4" id="KW-0548">Nucleotidyltransferase</keyword>
<keyword evidence="2 9" id="KW-0808">Transferase</keyword>
<evidence type="ECO:0000256" key="5">
    <source>
        <dbReference type="ARBA" id="ARBA00022723"/>
    </source>
</evidence>
<dbReference type="SUPFAM" id="SSF81891">
    <property type="entry name" value="Poly A polymerase C-terminal region-like"/>
    <property type="match status" value="1"/>
</dbReference>
<name>A0A2N6SFC5_9BACL</name>
<dbReference type="InterPro" id="IPR050264">
    <property type="entry name" value="Bact_CCA-adding_enz_type3_sf"/>
</dbReference>
<dbReference type="PANTHER" id="PTHR46173">
    <property type="entry name" value="CCA TRNA NUCLEOTIDYLTRANSFERASE 1, MITOCHONDRIAL"/>
    <property type="match status" value="1"/>
</dbReference>
<evidence type="ECO:0000256" key="1">
    <source>
        <dbReference type="ARBA" id="ARBA00001946"/>
    </source>
</evidence>
<evidence type="ECO:0000256" key="2">
    <source>
        <dbReference type="ARBA" id="ARBA00022679"/>
    </source>
</evidence>
<dbReference type="STRING" id="84135.GCA_001052115_00327"/>
<dbReference type="Proteomes" id="UP000235670">
    <property type="component" value="Unassembled WGS sequence"/>
</dbReference>
<accession>A0A2N6SFC5</accession>
<feature type="domain" description="Poly A polymerase head" evidence="10">
    <location>
        <begin position="58"/>
        <end position="176"/>
    </location>
</feature>
<dbReference type="GO" id="GO:0000166">
    <property type="term" value="F:nucleotide binding"/>
    <property type="evidence" value="ECO:0007669"/>
    <property type="project" value="UniProtKB-KW"/>
</dbReference>
<comment type="caution">
    <text evidence="13">The sequence shown here is derived from an EMBL/GenBank/DDBJ whole genome shotgun (WGS) entry which is preliminary data.</text>
</comment>
<proteinExistence type="inferred from homology"/>
<evidence type="ECO:0000256" key="4">
    <source>
        <dbReference type="ARBA" id="ARBA00022695"/>
    </source>
</evidence>
<dbReference type="InterPro" id="IPR002646">
    <property type="entry name" value="PolA_pol_head_dom"/>
</dbReference>
<reference evidence="13 14" key="1">
    <citation type="submission" date="2017-09" db="EMBL/GenBank/DDBJ databases">
        <title>Bacterial strain isolated from the female urinary microbiota.</title>
        <authorList>
            <person name="Thomas-White K."/>
            <person name="Kumar N."/>
            <person name="Forster S."/>
            <person name="Putonti C."/>
            <person name="Lawley T."/>
            <person name="Wolfe A.J."/>
        </authorList>
    </citation>
    <scope>NUCLEOTIDE SEQUENCE [LARGE SCALE GENOMIC DNA]</scope>
    <source>
        <strain evidence="13 14">UMB0186</strain>
    </source>
</reference>
<dbReference type="Pfam" id="PF01743">
    <property type="entry name" value="PolyA_pol"/>
    <property type="match status" value="1"/>
</dbReference>
<evidence type="ECO:0000259" key="10">
    <source>
        <dbReference type="Pfam" id="PF01743"/>
    </source>
</evidence>
<dbReference type="Gene3D" id="1.10.3090.10">
    <property type="entry name" value="cca-adding enzyme, domain 2"/>
    <property type="match status" value="1"/>
</dbReference>
<dbReference type="AlphaFoldDB" id="A0A2N6SFC5"/>
<protein>
    <submittedName>
        <fullName evidence="13">CCA tRNA nucleotidyltransferase</fullName>
    </submittedName>
</protein>
<keyword evidence="6" id="KW-0547">Nucleotide-binding</keyword>
<evidence type="ECO:0000256" key="8">
    <source>
        <dbReference type="ARBA" id="ARBA00022884"/>
    </source>
</evidence>
<comment type="cofactor">
    <cofactor evidence="1">
        <name>Mg(2+)</name>
        <dbReference type="ChEBI" id="CHEBI:18420"/>
    </cofactor>
</comment>
<organism evidence="13 14">
    <name type="scientific">Gemella sanguinis</name>
    <dbReference type="NCBI Taxonomy" id="84135"/>
    <lineage>
        <taxon>Bacteria</taxon>
        <taxon>Bacillati</taxon>
        <taxon>Bacillota</taxon>
        <taxon>Bacilli</taxon>
        <taxon>Bacillales</taxon>
        <taxon>Gemellaceae</taxon>
        <taxon>Gemella</taxon>
    </lineage>
</organism>
<evidence type="ECO:0000259" key="11">
    <source>
        <dbReference type="Pfam" id="PF12627"/>
    </source>
</evidence>
<dbReference type="Pfam" id="PF12627">
    <property type="entry name" value="PolyA_pol_RNAbd"/>
    <property type="match status" value="1"/>
</dbReference>
<dbReference type="Gene3D" id="3.30.460.10">
    <property type="entry name" value="Beta Polymerase, domain 2"/>
    <property type="match status" value="1"/>
</dbReference>
<dbReference type="PANTHER" id="PTHR46173:SF1">
    <property type="entry name" value="CCA TRNA NUCLEOTIDYLTRANSFERASE 1, MITOCHONDRIAL"/>
    <property type="match status" value="1"/>
</dbReference>
<dbReference type="GO" id="GO:0008033">
    <property type="term" value="P:tRNA processing"/>
    <property type="evidence" value="ECO:0007669"/>
    <property type="project" value="UniProtKB-KW"/>
</dbReference>
<dbReference type="InterPro" id="IPR043519">
    <property type="entry name" value="NT_sf"/>
</dbReference>
<keyword evidence="3" id="KW-0819">tRNA processing</keyword>
<dbReference type="InterPro" id="IPR032810">
    <property type="entry name" value="CCA-adding_enz_C"/>
</dbReference>
<evidence type="ECO:0000256" key="3">
    <source>
        <dbReference type="ARBA" id="ARBA00022694"/>
    </source>
</evidence>
<feature type="domain" description="CCA-adding enzyme C-terminal" evidence="12">
    <location>
        <begin position="287"/>
        <end position="409"/>
    </location>
</feature>
<dbReference type="GO" id="GO:0000049">
    <property type="term" value="F:tRNA binding"/>
    <property type="evidence" value="ECO:0007669"/>
    <property type="project" value="TreeGrafter"/>
</dbReference>
<evidence type="ECO:0000313" key="13">
    <source>
        <dbReference type="EMBL" id="PMC52658.1"/>
    </source>
</evidence>
<evidence type="ECO:0000256" key="7">
    <source>
        <dbReference type="ARBA" id="ARBA00022842"/>
    </source>
</evidence>
<dbReference type="EMBL" id="PNGT01000003">
    <property type="protein sequence ID" value="PMC52658.1"/>
    <property type="molecule type" value="Genomic_DNA"/>
</dbReference>
<sequence>MLEILITYLNNFKKYKLGINSPAFLFRKDYMETKSFKEKFGTAIEVLEIINKAGFESYFVGGCVRDYILNKNFSDIDITTNALPEEIKEIFSKTIDTGIQHGTVTVLYKNNSYEITTFRTEDNYSNHRSPDKVEFVNNLKDDLDRRDFTINAMALDIKGYIYDFHSGVNDITNKIIKTVNNPNERFFEDALRMIRAFRFSSKLGFSIENNTFNAICKNSKLIEYVSIERIITEFKKLFEGMGNKKSFELLLKSGINIYIPFFKYVKKYNDFSKYTFCQIMYYLMFFNKIPISELKKLKLSNKEVSKVKEYDLIYSNFNLNTPIEKILYQYSLEDVLFISRLFNFMEDRKIFNTKLNIRSFNDVNITSKEIIELVNKTPGPWIKDIIKIIENNILLGKLKNDNKEIIKFIKELN</sequence>
<dbReference type="CDD" id="cd05398">
    <property type="entry name" value="NT_ClassII-CCAase"/>
    <property type="match status" value="1"/>
</dbReference>
<dbReference type="Gene3D" id="1.10.246.80">
    <property type="match status" value="1"/>
</dbReference>
<dbReference type="GO" id="GO:0016779">
    <property type="term" value="F:nucleotidyltransferase activity"/>
    <property type="evidence" value="ECO:0007669"/>
    <property type="project" value="UniProtKB-KW"/>
</dbReference>
<keyword evidence="7" id="KW-0460">Magnesium</keyword>
<evidence type="ECO:0000313" key="14">
    <source>
        <dbReference type="Proteomes" id="UP000235670"/>
    </source>
</evidence>
<dbReference type="Pfam" id="PF13735">
    <property type="entry name" value="tRNA_NucTran2_2"/>
    <property type="match status" value="1"/>
</dbReference>
<evidence type="ECO:0000259" key="12">
    <source>
        <dbReference type="Pfam" id="PF13735"/>
    </source>
</evidence>
<keyword evidence="5" id="KW-0479">Metal-binding</keyword>
<dbReference type="OrthoDB" id="9805698at2"/>
<dbReference type="InterPro" id="IPR032828">
    <property type="entry name" value="PolyA_RNA-bd"/>
</dbReference>
<keyword evidence="8 9" id="KW-0694">RNA-binding</keyword>
<feature type="domain" description="tRNA nucleotidyltransferase/poly(A) polymerase RNA and SrmB- binding" evidence="11">
    <location>
        <begin position="204"/>
        <end position="260"/>
    </location>
</feature>
<dbReference type="SUPFAM" id="SSF81301">
    <property type="entry name" value="Nucleotidyltransferase"/>
    <property type="match status" value="1"/>
</dbReference>
<comment type="similarity">
    <text evidence="9">Belongs to the tRNA nucleotidyltransferase/poly(A) polymerase family.</text>
</comment>
<gene>
    <name evidence="13" type="ORF">CJ218_04245</name>
</gene>
<dbReference type="NCBIfam" id="NF009814">
    <property type="entry name" value="PRK13299.1"/>
    <property type="match status" value="1"/>
</dbReference>
<evidence type="ECO:0000256" key="9">
    <source>
        <dbReference type="RuleBase" id="RU003953"/>
    </source>
</evidence>
<dbReference type="GO" id="GO:0046872">
    <property type="term" value="F:metal ion binding"/>
    <property type="evidence" value="ECO:0007669"/>
    <property type="project" value="UniProtKB-KW"/>
</dbReference>